<organism evidence="1 2">
    <name type="scientific">Neisseria polysaccharea</name>
    <dbReference type="NCBI Taxonomy" id="489"/>
    <lineage>
        <taxon>Bacteria</taxon>
        <taxon>Pseudomonadati</taxon>
        <taxon>Pseudomonadota</taxon>
        <taxon>Betaproteobacteria</taxon>
        <taxon>Neisseriales</taxon>
        <taxon>Neisseriaceae</taxon>
        <taxon>Neisseria</taxon>
    </lineage>
</organism>
<comment type="caution">
    <text evidence="1">The sequence shown here is derived from an EMBL/GenBank/DDBJ whole genome shotgun (WGS) entry which is preliminary data.</text>
</comment>
<dbReference type="Proteomes" id="UP001447151">
    <property type="component" value="Unassembled WGS sequence"/>
</dbReference>
<evidence type="ECO:0000313" key="1">
    <source>
        <dbReference type="EMBL" id="MEQ3509895.1"/>
    </source>
</evidence>
<evidence type="ECO:0000313" key="2">
    <source>
        <dbReference type="Proteomes" id="UP001447151"/>
    </source>
</evidence>
<sequence length="166" mass="19966">MIFGCKKFFAIEVTKLPIKSYYSTIPLRIWINSIPLGTFNDETYIPVFIARLERCLSNQIRLPEDIINSNTNRKFYYLINDETTSEYIVGLGDSFDDYQMYYFNNKNRVSFLWKLRENTFSNYSYEYDCNDLFEFELEKKIIENSILIFKEAIDNNIKYNFVKINE</sequence>
<reference evidence="1 2" key="1">
    <citation type="submission" date="2024-05" db="EMBL/GenBank/DDBJ databases">
        <authorList>
            <person name="Matzinger S.R."/>
            <person name="Bankers L."/>
            <person name="Rossheim A."/>
            <person name="Hetherington-Rauth M.C."/>
            <person name="Smith A."/>
            <person name="Baird S."/>
            <person name="Polanco D."/>
        </authorList>
    </citation>
    <scope>NUCLEOTIDE SEQUENCE [LARGE SCALE GENOMIC DNA]</scope>
    <source>
        <strain evidence="1 2">2024CJ-00066</strain>
    </source>
</reference>
<protein>
    <submittedName>
        <fullName evidence="1">Uncharacterized protein</fullName>
    </submittedName>
</protein>
<dbReference type="RefSeq" id="WP_349272113.1">
    <property type="nucleotide sequence ID" value="NZ_JBECZB010000001.1"/>
</dbReference>
<proteinExistence type="predicted"/>
<name>A0ABV1JHD3_NEIPO</name>
<gene>
    <name evidence="1" type="ORF">ABM124_00850</name>
</gene>
<dbReference type="EMBL" id="JBECZB010000001">
    <property type="protein sequence ID" value="MEQ3509895.1"/>
    <property type="molecule type" value="Genomic_DNA"/>
</dbReference>
<accession>A0ABV1JHD3</accession>
<keyword evidence="2" id="KW-1185">Reference proteome</keyword>